<dbReference type="Proteomes" id="UP000613740">
    <property type="component" value="Unassembled WGS sequence"/>
</dbReference>
<feature type="compositionally biased region" description="Basic and acidic residues" evidence="1">
    <location>
        <begin position="302"/>
        <end position="311"/>
    </location>
</feature>
<feature type="region of interest" description="Disordered" evidence="1">
    <location>
        <begin position="330"/>
        <end position="351"/>
    </location>
</feature>
<reference evidence="2" key="1">
    <citation type="journal article" date="2020" name="bioRxiv">
        <title>Comparative genomics of Chlamydomonas.</title>
        <authorList>
            <person name="Craig R.J."/>
            <person name="Hasan A.R."/>
            <person name="Ness R.W."/>
            <person name="Keightley P.D."/>
        </authorList>
    </citation>
    <scope>NUCLEOTIDE SEQUENCE</scope>
    <source>
        <strain evidence="2">CCAP 11/173</strain>
    </source>
</reference>
<feature type="compositionally biased region" description="Gly residues" evidence="1">
    <location>
        <begin position="150"/>
        <end position="168"/>
    </location>
</feature>
<feature type="compositionally biased region" description="Low complexity" evidence="1">
    <location>
        <begin position="399"/>
        <end position="412"/>
    </location>
</feature>
<feature type="compositionally biased region" description="Basic and acidic residues" evidence="1">
    <location>
        <begin position="760"/>
        <end position="770"/>
    </location>
</feature>
<protein>
    <submittedName>
        <fullName evidence="2">Uncharacterized protein</fullName>
    </submittedName>
</protein>
<dbReference type="CDD" id="cd07067">
    <property type="entry name" value="HP_PGM_like"/>
    <property type="match status" value="1"/>
</dbReference>
<organism evidence="2 3">
    <name type="scientific">Chlamydomonas schloesseri</name>
    <dbReference type="NCBI Taxonomy" id="2026947"/>
    <lineage>
        <taxon>Eukaryota</taxon>
        <taxon>Viridiplantae</taxon>
        <taxon>Chlorophyta</taxon>
        <taxon>core chlorophytes</taxon>
        <taxon>Chlorophyceae</taxon>
        <taxon>CS clade</taxon>
        <taxon>Chlamydomonadales</taxon>
        <taxon>Chlamydomonadaceae</taxon>
        <taxon>Chlamydomonas</taxon>
    </lineage>
</organism>
<feature type="region of interest" description="Disordered" evidence="1">
    <location>
        <begin position="387"/>
        <end position="427"/>
    </location>
</feature>
<dbReference type="Gene3D" id="3.40.50.1240">
    <property type="entry name" value="Phosphoglycerate mutase-like"/>
    <property type="match status" value="1"/>
</dbReference>
<sequence length="779" mass="78857">MHTAASSSTRPAAPSAAPGAGVGAASAVLGPSRAGPWRHVPGVVAPRVPAPSVSSPAPHGAFGMGAAVCRRGCSGTLGAVDAGRGSSTIGLATAPHRQGWGPGGLLMSCSSMGAGSTDSTRCCSLLASGRSRGALCSGPAALVQRRHFSAGGGSGGGSDQGTGGGGGKDSSDRSTAHPAASQLESGAGSSATSSGHGTGSSSAGSSATGGGGGDGSSSGSSRPQHRQHHRQPGEVVGAHVRRQLAPAAALDPVGAQDDEQRCPPHPHGGGHAATAGEALKAVAATAGAGRAGSGAGDEEERVEAAARKEAQAAEAEAVRAGLAPLDALRAAPPSRPAVGGSSSSSSSSSSSTGIAAAVDAAGAAAAAAAAAEVAESYARRFNGGAHKGSAGGPGGAGGDATAATESAAGSRSLDSGATTATDNDGGWDARRLEGLTASHWYGGGPAAAVAAVPCGTVGYGTRAEVVARLPASIMLLRHAECMTLDALQAHERVPNHDIPLSPEGEAQARLLGRRLRPLLAAAGMHLFVYTSPFLRCSETTRLIAEELGPGLLSGCREAVQLREQDWGNFQDPRVQAVCKEERLRYGRFYYRFPAGESVADVYDRLTIFQDHLVRDMCAGRFQENTCVAVVSHGLTLRAFAMRWLHWTVYNIPNAEPVLLHKDVDPAYLAGHNAALPFMPHHTKCLYRLTPRALELLRGAESSMATSSGCWQGAILRPPPPPRLVLLKREGDGGEQQQQQQQQQQGSGITSPEAAAAAEAAAREAERRMWEDVDGMVASE</sequence>
<feature type="region of interest" description="Disordered" evidence="1">
    <location>
        <begin position="251"/>
        <end position="317"/>
    </location>
</feature>
<dbReference type="AlphaFoldDB" id="A0A835SQI7"/>
<feature type="compositionally biased region" description="Low complexity" evidence="1">
    <location>
        <begin position="341"/>
        <end position="351"/>
    </location>
</feature>
<feature type="compositionally biased region" description="Low complexity" evidence="1">
    <location>
        <begin position="272"/>
        <end position="288"/>
    </location>
</feature>
<dbReference type="EMBL" id="JAEHOD010000082">
    <property type="protein sequence ID" value="KAG2429976.1"/>
    <property type="molecule type" value="Genomic_DNA"/>
</dbReference>
<feature type="compositionally biased region" description="Low complexity" evidence="1">
    <location>
        <begin position="735"/>
        <end position="744"/>
    </location>
</feature>
<feature type="compositionally biased region" description="Low complexity" evidence="1">
    <location>
        <begin position="185"/>
        <end position="206"/>
    </location>
</feature>
<keyword evidence="3" id="KW-1185">Reference proteome</keyword>
<feature type="compositionally biased region" description="Gly residues" evidence="1">
    <location>
        <begin position="387"/>
        <end position="398"/>
    </location>
</feature>
<feature type="compositionally biased region" description="Gly residues" evidence="1">
    <location>
        <begin position="207"/>
        <end position="216"/>
    </location>
</feature>
<dbReference type="InterPro" id="IPR013078">
    <property type="entry name" value="His_Pase_superF_clade-1"/>
</dbReference>
<name>A0A835SQI7_9CHLO</name>
<dbReference type="PANTHER" id="PTHR46192">
    <property type="entry name" value="BROAD-RANGE ACID PHOSPHATASE DET1"/>
    <property type="match status" value="1"/>
</dbReference>
<feature type="compositionally biased region" description="Polar residues" evidence="1">
    <location>
        <begin position="413"/>
        <end position="422"/>
    </location>
</feature>
<dbReference type="Pfam" id="PF00300">
    <property type="entry name" value="His_Phos_1"/>
    <property type="match status" value="1"/>
</dbReference>
<evidence type="ECO:0000256" key="1">
    <source>
        <dbReference type="SAM" id="MobiDB-lite"/>
    </source>
</evidence>
<dbReference type="InterPro" id="IPR029033">
    <property type="entry name" value="His_PPase_superfam"/>
</dbReference>
<evidence type="ECO:0000313" key="2">
    <source>
        <dbReference type="EMBL" id="KAG2429976.1"/>
    </source>
</evidence>
<feature type="region of interest" description="Disordered" evidence="1">
    <location>
        <begin position="1"/>
        <end position="23"/>
    </location>
</feature>
<dbReference type="SUPFAM" id="SSF53254">
    <property type="entry name" value="Phosphoglycerate mutase-like"/>
    <property type="match status" value="1"/>
</dbReference>
<feature type="region of interest" description="Disordered" evidence="1">
    <location>
        <begin position="147"/>
        <end position="233"/>
    </location>
</feature>
<dbReference type="OrthoDB" id="10261749at2759"/>
<evidence type="ECO:0000313" key="3">
    <source>
        <dbReference type="Proteomes" id="UP000613740"/>
    </source>
</evidence>
<dbReference type="InterPro" id="IPR052765">
    <property type="entry name" value="PGM-Related"/>
</dbReference>
<accession>A0A835SQI7</accession>
<gene>
    <name evidence="2" type="ORF">HYH02_013927</name>
</gene>
<proteinExistence type="predicted"/>
<feature type="region of interest" description="Disordered" evidence="1">
    <location>
        <begin position="721"/>
        <end position="779"/>
    </location>
</feature>
<comment type="caution">
    <text evidence="2">The sequence shown here is derived from an EMBL/GenBank/DDBJ whole genome shotgun (WGS) entry which is preliminary data.</text>
</comment>
<dbReference type="SMART" id="SM00855">
    <property type="entry name" value="PGAM"/>
    <property type="match status" value="1"/>
</dbReference>